<dbReference type="GO" id="GO:0051276">
    <property type="term" value="P:chromosome organization"/>
    <property type="evidence" value="ECO:0007669"/>
    <property type="project" value="InterPro"/>
</dbReference>
<keyword evidence="1 3" id="KW-0175">Coiled coil</keyword>
<dbReference type="InterPro" id="IPR036277">
    <property type="entry name" value="SMC_hinge_sf"/>
</dbReference>
<feature type="coiled-coil region" evidence="3">
    <location>
        <begin position="227"/>
        <end position="289"/>
    </location>
</feature>
<dbReference type="PIRSF" id="PIRSF005719">
    <property type="entry name" value="SMC"/>
    <property type="match status" value="1"/>
</dbReference>
<keyword evidence="2" id="KW-0539">Nucleus</keyword>
<dbReference type="EMBL" id="LN835300">
    <property type="protein sequence ID" value="CRG98934.1"/>
    <property type="molecule type" value="Genomic_DNA"/>
</dbReference>
<sequence>MYIKQIKLKGFRTYKNETIIDFTKGINCIVGFNGSGKSNILLAIEFILSDMCEYKHIFLHEGIGNAVRSCFVEITFDNSEKYFSMFKESEIKIKKVLENMKCEIFVNEKNISKNQYVELLESCGLCINNLYNIIKQGQIIKLSNMKDEEILNYLKSILGAKIFEEKKRDALSMLKECDSKKETIEKEFNDMNTKLESLQEEFEKFLIYKKLEKEKVHLEYFLNEINYKNIYEETQILKSKLQELKNKIQDEDNILNLSNNSKSEYTEKLNKMKLEIVSYQNELDKTISEEIQNKRNIVHLQILIDEKKKEKSLKESKNKSKIENMNQINEFISRVNGKLQKLKSVINLKEKEIENKNNEINMLLSKNKTKNTKEGSYSHNVKKIEKMISDINAEISFLEKEVIKNEKYLKELEEESKLLNKNIKENETLSKKCIDEINELNNKSESLVEQKRQFQQKISESTANMNNIKSQIIEVNDKYDEIIKSSNKEIVKMVELILEDTNINNDNILGFLIDNINVDKTYVKAVDTILENHYFTLIVKDMKTAKKIIEFIEKKREEKKNKEFDFKDFFFGKLTIVPLLNIKKFNDFAYPNDKNIVPLINCINYNSQIYEFLKNILFKTVIVKSLESCQNYLEENYNCVNIDGDYLSKHGFMYGGYNKKKYGIYTIYNKLKELKKEEKNEKINIEGLYDNIEKIDDELRILYDKKSTSLAQKNGCAATLNSITNNIHINDEHIRTTNEKIKSLQEKKESLEEYKDKLKIQILHLRNNNINPDESKKEELDINALNDEVKKLKEELNKIRNEYDDFKSKLELLYQKRNENDSNIFMEEYEDLDIDEYNKELNDKKNLIEKIEKEKIHCEQKIKQINKEIENVKSNIDKILINEKKHKKKILDLCHQMNQINEELRILEGKEENIRKKKILLPQGTKELEEYKNYNKTQLSAKLKSITLEIKKYSNVNEKAGDRLNMLMSDFNELKKRNEEITASYKNIKDMIQHIGKKKDEALEATYIKINKYFSEYFSLLFKNRKASLVLKKMSEKDYKDKLKEMSERKVKKKIIDEEAYVDKITGISINITSNEDDKMTYTIQELSGGERSIVAICLFLCLNKIDNFSFFFFDEIDAALDTIHRDNLSLLLKELANRGTQFIITTFRKELLEYCENLYIVKIIDRESYISKGTKKEAYDIISIEEKNALEN</sequence>
<dbReference type="PANTHER" id="PTHR43977">
    <property type="entry name" value="STRUCTURAL MAINTENANCE OF CHROMOSOMES PROTEIN 3"/>
    <property type="match status" value="1"/>
</dbReference>
<comment type="similarity">
    <text evidence="2">Belongs to the SMC family.</text>
</comment>
<dbReference type="Pfam" id="PF02463">
    <property type="entry name" value="SMC_N"/>
    <property type="match status" value="1"/>
</dbReference>
<feature type="coiled-coil region" evidence="3">
    <location>
        <begin position="734"/>
        <end position="917"/>
    </location>
</feature>
<dbReference type="VEuPathDB" id="PlasmoDB:PRELSG_0509200"/>
<evidence type="ECO:0000256" key="2">
    <source>
        <dbReference type="PIRNR" id="PIRNR005719"/>
    </source>
</evidence>
<keyword evidence="6" id="KW-1185">Reference proteome</keyword>
<reference evidence="5 6" key="1">
    <citation type="submission" date="2015-04" db="EMBL/GenBank/DDBJ databases">
        <authorList>
            <consortium name="Pathogen Informatics"/>
        </authorList>
    </citation>
    <scope>NUCLEOTIDE SEQUENCE [LARGE SCALE GENOMIC DNA]</scope>
    <source>
        <strain evidence="5 6">SGS1</strain>
    </source>
</reference>
<organism evidence="5 6">
    <name type="scientific">Plasmodium relictum</name>
    <dbReference type="NCBI Taxonomy" id="85471"/>
    <lineage>
        <taxon>Eukaryota</taxon>
        <taxon>Sar</taxon>
        <taxon>Alveolata</taxon>
        <taxon>Apicomplexa</taxon>
        <taxon>Aconoidasida</taxon>
        <taxon>Haemosporida</taxon>
        <taxon>Plasmodiidae</taxon>
        <taxon>Plasmodium</taxon>
        <taxon>Plasmodium (Haemamoeba)</taxon>
    </lineage>
</organism>
<evidence type="ECO:0000313" key="6">
    <source>
        <dbReference type="Proteomes" id="UP000220158"/>
    </source>
</evidence>
<dbReference type="RefSeq" id="XP_028531943.1">
    <property type="nucleotide sequence ID" value="XM_028675345.1"/>
</dbReference>
<evidence type="ECO:0000256" key="3">
    <source>
        <dbReference type="SAM" id="Coils"/>
    </source>
</evidence>
<dbReference type="FunFam" id="3.40.50.300:FF:001513">
    <property type="entry name" value="Structural maintenance of chromosomes protein"/>
    <property type="match status" value="1"/>
</dbReference>
<dbReference type="Gene3D" id="3.30.70.1620">
    <property type="match status" value="1"/>
</dbReference>
<dbReference type="OMA" id="KQVFLHE"/>
<dbReference type="Proteomes" id="UP000220158">
    <property type="component" value="Chromosome 5"/>
</dbReference>
<dbReference type="GO" id="GO:0005634">
    <property type="term" value="C:nucleus"/>
    <property type="evidence" value="ECO:0007669"/>
    <property type="project" value="UniProtKB-SubCell"/>
</dbReference>
<proteinExistence type="inferred from homology"/>
<dbReference type="InterPro" id="IPR024704">
    <property type="entry name" value="SMC"/>
</dbReference>
<dbReference type="Gene3D" id="1.20.1060.20">
    <property type="match status" value="1"/>
</dbReference>
<feature type="domain" description="SMC hinge" evidence="4">
    <location>
        <begin position="506"/>
        <end position="633"/>
    </location>
</feature>
<dbReference type="OrthoDB" id="431497at2759"/>
<evidence type="ECO:0000313" key="5">
    <source>
        <dbReference type="EMBL" id="CRG98934.1"/>
    </source>
</evidence>
<protein>
    <recommendedName>
        <fullName evidence="2">Structural maintenance of chromosomes protein</fullName>
    </recommendedName>
</protein>
<dbReference type="GO" id="GO:0016887">
    <property type="term" value="F:ATP hydrolysis activity"/>
    <property type="evidence" value="ECO:0007669"/>
    <property type="project" value="InterPro"/>
</dbReference>
<dbReference type="GO" id="GO:0005694">
    <property type="term" value="C:chromosome"/>
    <property type="evidence" value="ECO:0007669"/>
    <property type="project" value="InterPro"/>
</dbReference>
<dbReference type="KEGG" id="prel:PRELSG_0509200"/>
<dbReference type="InterPro" id="IPR003395">
    <property type="entry name" value="RecF/RecN/SMC_N"/>
</dbReference>
<dbReference type="InterPro" id="IPR027417">
    <property type="entry name" value="P-loop_NTPase"/>
</dbReference>
<feature type="coiled-coil region" evidence="3">
    <location>
        <begin position="174"/>
        <end position="201"/>
    </location>
</feature>
<comment type="subcellular location">
    <subcellularLocation>
        <location evidence="2">Nucleus</location>
    </subcellularLocation>
</comment>
<dbReference type="Gene3D" id="3.40.50.300">
    <property type="entry name" value="P-loop containing nucleotide triphosphate hydrolases"/>
    <property type="match status" value="2"/>
</dbReference>
<dbReference type="InterPro" id="IPR010935">
    <property type="entry name" value="SMC_hinge"/>
</dbReference>
<dbReference type="GeneID" id="39735035"/>
<dbReference type="SMART" id="SM00968">
    <property type="entry name" value="SMC_hinge"/>
    <property type="match status" value="1"/>
</dbReference>
<name>A0A1J1H2E0_PLARL</name>
<dbReference type="AlphaFoldDB" id="A0A1J1H2E0"/>
<dbReference type="GO" id="GO:0005524">
    <property type="term" value="F:ATP binding"/>
    <property type="evidence" value="ECO:0007669"/>
    <property type="project" value="InterPro"/>
</dbReference>
<dbReference type="SUPFAM" id="SSF75553">
    <property type="entry name" value="Smc hinge domain"/>
    <property type="match status" value="1"/>
</dbReference>
<evidence type="ECO:0000256" key="1">
    <source>
        <dbReference type="ARBA" id="ARBA00023054"/>
    </source>
</evidence>
<feature type="coiled-coil region" evidence="3">
    <location>
        <begin position="332"/>
        <end position="471"/>
    </location>
</feature>
<dbReference type="SUPFAM" id="SSF52540">
    <property type="entry name" value="P-loop containing nucleoside triphosphate hydrolases"/>
    <property type="match status" value="1"/>
</dbReference>
<accession>A0A1J1H2E0</accession>
<evidence type="ECO:0000259" key="4">
    <source>
        <dbReference type="SMART" id="SM00968"/>
    </source>
</evidence>
<dbReference type="Pfam" id="PF06470">
    <property type="entry name" value="SMC_hinge"/>
    <property type="match status" value="1"/>
</dbReference>
<gene>
    <name evidence="5" type="ORF">PRELSG_0509200</name>
</gene>